<accession>A0A7W3N1R1</accession>
<protein>
    <submittedName>
        <fullName evidence="1">Uncharacterized protein</fullName>
    </submittedName>
</protein>
<dbReference type="RefSeq" id="WP_182706949.1">
    <property type="nucleotide sequence ID" value="NZ_JACJII010000001.1"/>
</dbReference>
<reference evidence="1 2" key="1">
    <citation type="submission" date="2020-08" db="EMBL/GenBank/DDBJ databases">
        <title>Sequencing the genomes of 1000 actinobacteria strains.</title>
        <authorList>
            <person name="Klenk H.-P."/>
        </authorList>
    </citation>
    <scope>NUCLEOTIDE SEQUENCE [LARGE SCALE GENOMIC DNA]</scope>
    <source>
        <strain evidence="1 2">DSM 45823</strain>
    </source>
</reference>
<keyword evidence="2" id="KW-1185">Reference proteome</keyword>
<sequence length="67" mass="7547">MLDRHAVNGEDLVTAARAEHQQATRYVLQITEPRHYDGVATEDTRAQREGLQRFITDMTALLGPAQL</sequence>
<evidence type="ECO:0000313" key="2">
    <source>
        <dbReference type="Proteomes" id="UP000539313"/>
    </source>
</evidence>
<comment type="caution">
    <text evidence="1">The sequence shown here is derived from an EMBL/GenBank/DDBJ whole genome shotgun (WGS) entry which is preliminary data.</text>
</comment>
<dbReference type="AlphaFoldDB" id="A0A7W3N1R1"/>
<proteinExistence type="predicted"/>
<dbReference type="Proteomes" id="UP000539313">
    <property type="component" value="Unassembled WGS sequence"/>
</dbReference>
<name>A0A7W3N1R1_9ACTN</name>
<evidence type="ECO:0000313" key="1">
    <source>
        <dbReference type="EMBL" id="MBA9005892.1"/>
    </source>
</evidence>
<gene>
    <name evidence="1" type="ORF">HNR21_004774</name>
</gene>
<organism evidence="1 2">
    <name type="scientific">Thermomonospora cellulosilytica</name>
    <dbReference type="NCBI Taxonomy" id="1411118"/>
    <lineage>
        <taxon>Bacteria</taxon>
        <taxon>Bacillati</taxon>
        <taxon>Actinomycetota</taxon>
        <taxon>Actinomycetes</taxon>
        <taxon>Streptosporangiales</taxon>
        <taxon>Thermomonosporaceae</taxon>
        <taxon>Thermomonospora</taxon>
    </lineage>
</organism>
<dbReference type="EMBL" id="JACJII010000001">
    <property type="protein sequence ID" value="MBA9005892.1"/>
    <property type="molecule type" value="Genomic_DNA"/>
</dbReference>